<name>A0AAV3QW38_LITER</name>
<dbReference type="AlphaFoldDB" id="A0AAV3QW38"/>
<comment type="caution">
    <text evidence="2">The sequence shown here is derived from an EMBL/GenBank/DDBJ whole genome shotgun (WGS) entry which is preliminary data.</text>
</comment>
<accession>A0AAV3QW38</accession>
<protein>
    <recommendedName>
        <fullName evidence="1">Putative E3 ubiquitin-protein ligase LIN N-terminal domain-containing protein</fullName>
    </recommendedName>
</protein>
<dbReference type="Proteomes" id="UP001454036">
    <property type="component" value="Unassembled WGS sequence"/>
</dbReference>
<gene>
    <name evidence="2" type="ORF">LIER_40262</name>
</gene>
<dbReference type="Pfam" id="PF23568">
    <property type="entry name" value="ARM_LIN"/>
    <property type="match status" value="1"/>
</dbReference>
<dbReference type="PANTHER" id="PTHR35549">
    <property type="entry name" value="OS04G0584500 PROTEIN"/>
    <property type="match status" value="1"/>
</dbReference>
<proteinExistence type="predicted"/>
<dbReference type="PANTHER" id="PTHR35549:SF2">
    <property type="entry name" value="TRANSDUCIN_WD40 REPEAT-LIKE SUPERFAMILY PROTEIN"/>
    <property type="match status" value="1"/>
</dbReference>
<evidence type="ECO:0000259" key="1">
    <source>
        <dbReference type="Pfam" id="PF23568"/>
    </source>
</evidence>
<sequence length="133" mass="15227">MSSRNSLVFNLVNEKIDLESVHKLVAIINQHLDKLLANAKAWQSLKTKCNSKIKIENQEFFEFADHSVVSNLHWGIENIEAAMQANSADEKALINYIFHSQTVVSLNFQCLPSLIRNPSVTRLRREIHVAMRL</sequence>
<organism evidence="2 3">
    <name type="scientific">Lithospermum erythrorhizon</name>
    <name type="common">Purple gromwell</name>
    <name type="synonym">Lithospermum officinale var. erythrorhizon</name>
    <dbReference type="NCBI Taxonomy" id="34254"/>
    <lineage>
        <taxon>Eukaryota</taxon>
        <taxon>Viridiplantae</taxon>
        <taxon>Streptophyta</taxon>
        <taxon>Embryophyta</taxon>
        <taxon>Tracheophyta</taxon>
        <taxon>Spermatophyta</taxon>
        <taxon>Magnoliopsida</taxon>
        <taxon>eudicotyledons</taxon>
        <taxon>Gunneridae</taxon>
        <taxon>Pentapetalae</taxon>
        <taxon>asterids</taxon>
        <taxon>lamiids</taxon>
        <taxon>Boraginales</taxon>
        <taxon>Boraginaceae</taxon>
        <taxon>Boraginoideae</taxon>
        <taxon>Lithospermeae</taxon>
        <taxon>Lithospermum</taxon>
    </lineage>
</organism>
<keyword evidence="3" id="KW-1185">Reference proteome</keyword>
<dbReference type="InterPro" id="IPR056512">
    <property type="entry name" value="LIN_N"/>
</dbReference>
<evidence type="ECO:0000313" key="3">
    <source>
        <dbReference type="Proteomes" id="UP001454036"/>
    </source>
</evidence>
<dbReference type="EMBL" id="BAABME010022893">
    <property type="protein sequence ID" value="GAA0166848.1"/>
    <property type="molecule type" value="Genomic_DNA"/>
</dbReference>
<feature type="domain" description="Putative E3 ubiquitin-protein ligase LIN N-terminal" evidence="1">
    <location>
        <begin position="21"/>
        <end position="94"/>
    </location>
</feature>
<evidence type="ECO:0000313" key="2">
    <source>
        <dbReference type="EMBL" id="GAA0166848.1"/>
    </source>
</evidence>
<reference evidence="2 3" key="1">
    <citation type="submission" date="2024-01" db="EMBL/GenBank/DDBJ databases">
        <title>The complete chloroplast genome sequence of Lithospermum erythrorhizon: insights into the phylogenetic relationship among Boraginaceae species and the maternal lineages of purple gromwells.</title>
        <authorList>
            <person name="Okada T."/>
            <person name="Watanabe K."/>
        </authorList>
    </citation>
    <scope>NUCLEOTIDE SEQUENCE [LARGE SCALE GENOMIC DNA]</scope>
</reference>